<dbReference type="PRINTS" id="PR00040">
    <property type="entry name" value="HTHMERR"/>
</dbReference>
<feature type="domain" description="HTH merR-type" evidence="5">
    <location>
        <begin position="31"/>
        <end position="100"/>
    </location>
</feature>
<evidence type="ECO:0000256" key="4">
    <source>
        <dbReference type="ARBA" id="ARBA00023163"/>
    </source>
</evidence>
<protein>
    <submittedName>
        <fullName evidence="6">MerR family transcriptional regulator</fullName>
    </submittedName>
</protein>
<evidence type="ECO:0000259" key="5">
    <source>
        <dbReference type="PROSITE" id="PS50937"/>
    </source>
</evidence>
<dbReference type="PANTHER" id="PTHR30204">
    <property type="entry name" value="REDOX-CYCLING DRUG-SENSING TRANSCRIPTIONAL ACTIVATOR SOXR"/>
    <property type="match status" value="1"/>
</dbReference>
<dbReference type="Pfam" id="PF13411">
    <property type="entry name" value="MerR_1"/>
    <property type="match status" value="1"/>
</dbReference>
<dbReference type="InterPro" id="IPR009061">
    <property type="entry name" value="DNA-bd_dom_put_sf"/>
</dbReference>
<sequence length="289" mass="31338">MTRALPEGRGRVRLDNVQEIATNRATDPGGGLTVGAAASQVGVTIRTLHHWDEIGLVSPSGRTSGGYRLYSAADIARIHRVLVYRELGLPLEDIGALLDASEVDMTVPLREQRAQLMERISRLQAMVDAVDRMIEAANAGILLSAEEQVAIFGQRWEPSWAAGARERWGDTPQWVQYAERAAGRTPEDWQRIADDIAALEAGLAAAKRAGVIPGSAEANALADRHRASIGVYFDCTLPMQVCLGRKYAADPGFAAYYDAIEPGLAGWLRDIIDANAREHGIDPESATWA</sequence>
<dbReference type="PROSITE" id="PS00552">
    <property type="entry name" value="HTH_MERR_1"/>
    <property type="match status" value="1"/>
</dbReference>
<keyword evidence="1" id="KW-0805">Transcription regulation</keyword>
<name>A0ABX1BH65_9ACTN</name>
<dbReference type="PROSITE" id="PS50937">
    <property type="entry name" value="HTH_MERR_2"/>
    <property type="match status" value="1"/>
</dbReference>
<dbReference type="Pfam" id="PF07739">
    <property type="entry name" value="TipAS"/>
    <property type="match status" value="1"/>
</dbReference>
<dbReference type="PANTHER" id="PTHR30204:SF90">
    <property type="entry name" value="HTH-TYPE TRANSCRIPTIONAL ACTIVATOR MTA"/>
    <property type="match status" value="1"/>
</dbReference>
<evidence type="ECO:0000256" key="2">
    <source>
        <dbReference type="ARBA" id="ARBA00023125"/>
    </source>
</evidence>
<organism evidence="6 7">
    <name type="scientific">Nonomuraea composti</name>
    <dbReference type="NCBI Taxonomy" id="2720023"/>
    <lineage>
        <taxon>Bacteria</taxon>
        <taxon>Bacillati</taxon>
        <taxon>Actinomycetota</taxon>
        <taxon>Actinomycetes</taxon>
        <taxon>Streptosporangiales</taxon>
        <taxon>Streptosporangiaceae</taxon>
        <taxon>Nonomuraea</taxon>
    </lineage>
</organism>
<dbReference type="Gene3D" id="1.10.490.50">
    <property type="entry name" value="Antibiotic binding domain of TipA-like multidrug resistance regulators"/>
    <property type="match status" value="1"/>
</dbReference>
<keyword evidence="4" id="KW-0804">Transcription</keyword>
<keyword evidence="3" id="KW-0010">Activator</keyword>
<dbReference type="SUPFAM" id="SSF46955">
    <property type="entry name" value="Putative DNA-binding domain"/>
    <property type="match status" value="1"/>
</dbReference>
<dbReference type="CDD" id="cd01106">
    <property type="entry name" value="HTH_TipAL-Mta"/>
    <property type="match status" value="1"/>
</dbReference>
<keyword evidence="2" id="KW-0238">DNA-binding</keyword>
<accession>A0ABX1BH65</accession>
<keyword evidence="7" id="KW-1185">Reference proteome</keyword>
<evidence type="ECO:0000256" key="3">
    <source>
        <dbReference type="ARBA" id="ARBA00023159"/>
    </source>
</evidence>
<comment type="caution">
    <text evidence="6">The sequence shown here is derived from an EMBL/GenBank/DDBJ whole genome shotgun (WGS) entry which is preliminary data.</text>
</comment>
<dbReference type="Proteomes" id="UP000696294">
    <property type="component" value="Unassembled WGS sequence"/>
</dbReference>
<dbReference type="InterPro" id="IPR000551">
    <property type="entry name" value="MerR-type_HTH_dom"/>
</dbReference>
<evidence type="ECO:0000313" key="6">
    <source>
        <dbReference type="EMBL" id="NJP95116.1"/>
    </source>
</evidence>
<reference evidence="6 7" key="1">
    <citation type="submission" date="2020-03" db="EMBL/GenBank/DDBJ databases">
        <title>WGS of actinomycetes isolated from Thailand.</title>
        <authorList>
            <person name="Thawai C."/>
        </authorList>
    </citation>
    <scope>NUCLEOTIDE SEQUENCE [LARGE SCALE GENOMIC DNA]</scope>
    <source>
        <strain evidence="6 7">FMUSA5-5</strain>
    </source>
</reference>
<gene>
    <name evidence="6" type="ORF">HCN51_37740</name>
</gene>
<dbReference type="InterPro" id="IPR012925">
    <property type="entry name" value="TipAS_dom"/>
</dbReference>
<dbReference type="InterPro" id="IPR047057">
    <property type="entry name" value="MerR_fam"/>
</dbReference>
<dbReference type="SMART" id="SM00422">
    <property type="entry name" value="HTH_MERR"/>
    <property type="match status" value="1"/>
</dbReference>
<dbReference type="SUPFAM" id="SSF89082">
    <property type="entry name" value="Antibiotic binding domain of TipA-like multidrug resistance regulators"/>
    <property type="match status" value="1"/>
</dbReference>
<proteinExistence type="predicted"/>
<dbReference type="InterPro" id="IPR036244">
    <property type="entry name" value="TipA-like_antibiotic-bd"/>
</dbReference>
<dbReference type="Gene3D" id="1.10.1660.10">
    <property type="match status" value="1"/>
</dbReference>
<dbReference type="EMBL" id="JAATEP010000035">
    <property type="protein sequence ID" value="NJP95116.1"/>
    <property type="molecule type" value="Genomic_DNA"/>
</dbReference>
<evidence type="ECO:0000313" key="7">
    <source>
        <dbReference type="Proteomes" id="UP000696294"/>
    </source>
</evidence>
<evidence type="ECO:0000256" key="1">
    <source>
        <dbReference type="ARBA" id="ARBA00023015"/>
    </source>
</evidence>